<keyword evidence="2" id="KW-1003">Cell membrane</keyword>
<dbReference type="Proteomes" id="UP001476798">
    <property type="component" value="Unassembled WGS sequence"/>
</dbReference>
<dbReference type="InterPro" id="IPR052051">
    <property type="entry name" value="TCR_complex_component"/>
</dbReference>
<protein>
    <recommendedName>
        <fullName evidence="9">Ig-like domain-containing protein</fullName>
    </recommendedName>
</protein>
<organism evidence="10 11">
    <name type="scientific">Goodea atripinnis</name>
    <dbReference type="NCBI Taxonomy" id="208336"/>
    <lineage>
        <taxon>Eukaryota</taxon>
        <taxon>Metazoa</taxon>
        <taxon>Chordata</taxon>
        <taxon>Craniata</taxon>
        <taxon>Vertebrata</taxon>
        <taxon>Euteleostomi</taxon>
        <taxon>Actinopterygii</taxon>
        <taxon>Neopterygii</taxon>
        <taxon>Teleostei</taxon>
        <taxon>Neoteleostei</taxon>
        <taxon>Acanthomorphata</taxon>
        <taxon>Ovalentaria</taxon>
        <taxon>Atherinomorphae</taxon>
        <taxon>Cyprinodontiformes</taxon>
        <taxon>Goodeidae</taxon>
        <taxon>Goodea</taxon>
    </lineage>
</organism>
<evidence type="ECO:0000256" key="3">
    <source>
        <dbReference type="ARBA" id="ARBA00022729"/>
    </source>
</evidence>
<accession>A0ABV0NN26</accession>
<dbReference type="InterPro" id="IPR013783">
    <property type="entry name" value="Ig-like_fold"/>
</dbReference>
<feature type="domain" description="Ig-like" evidence="9">
    <location>
        <begin position="124"/>
        <end position="214"/>
    </location>
</feature>
<name>A0ABV0NN26_9TELE</name>
<sequence>EMLTVNKTLAVIQETGIRTAEVGETVTLRCSCKNDAVTYLLWYQQSLGGKPHLISKRIKHSTKAQISPAFEKRFRVIARSEETVNDLIITDLLPSDSGMYYCVILKYSVVEFGQGVFLHVKTSPSNTLSSIHQPKLKLLRLGESVNVSCSVYAEPCAAEPKLYWFSHAELQPAVMYLSNRRCTSALNGTFHGKYCTSYLELHHVRSSDAGTYHCALASCGAIVFGEGTKVEIVVIPILVYCLSVALALSILALLILSSLVYKIKLKLLSACKGVGTHQRFSASATAMQEHDAESFHYAAVSLKRSNGQQLQVDTDSACVYSRVRSRKE</sequence>
<keyword evidence="6" id="KW-1015">Disulfide bond</keyword>
<dbReference type="PANTHER" id="PTHR19433:SF127">
    <property type="entry name" value="NITR9"/>
    <property type="match status" value="1"/>
</dbReference>
<evidence type="ECO:0000259" key="9">
    <source>
        <dbReference type="PROSITE" id="PS50835"/>
    </source>
</evidence>
<gene>
    <name evidence="10" type="ORF">GOODEAATRI_025292</name>
</gene>
<evidence type="ECO:0000256" key="7">
    <source>
        <dbReference type="ARBA" id="ARBA00023180"/>
    </source>
</evidence>
<keyword evidence="3" id="KW-0732">Signal</keyword>
<keyword evidence="8" id="KW-1133">Transmembrane helix</keyword>
<dbReference type="CDD" id="cd00099">
    <property type="entry name" value="IgV"/>
    <property type="match status" value="1"/>
</dbReference>
<dbReference type="PANTHER" id="PTHR19433">
    <property type="entry name" value="T-CELL RECEPTOR ALPHA CHAIN V REGION-RELATED"/>
    <property type="match status" value="1"/>
</dbReference>
<evidence type="ECO:0000256" key="2">
    <source>
        <dbReference type="ARBA" id="ARBA00022475"/>
    </source>
</evidence>
<dbReference type="Gene3D" id="2.60.40.10">
    <property type="entry name" value="Immunoglobulins"/>
    <property type="match status" value="2"/>
</dbReference>
<dbReference type="SMART" id="SM00409">
    <property type="entry name" value="IG"/>
    <property type="match status" value="2"/>
</dbReference>
<evidence type="ECO:0000256" key="4">
    <source>
        <dbReference type="ARBA" id="ARBA00022859"/>
    </source>
</evidence>
<comment type="caution">
    <text evidence="10">The sequence shown here is derived from an EMBL/GenBank/DDBJ whole genome shotgun (WGS) entry which is preliminary data.</text>
</comment>
<evidence type="ECO:0000256" key="5">
    <source>
        <dbReference type="ARBA" id="ARBA00023136"/>
    </source>
</evidence>
<dbReference type="PROSITE" id="PS50835">
    <property type="entry name" value="IG_LIKE"/>
    <property type="match status" value="2"/>
</dbReference>
<evidence type="ECO:0000256" key="1">
    <source>
        <dbReference type="ARBA" id="ARBA00004236"/>
    </source>
</evidence>
<proteinExistence type="predicted"/>
<dbReference type="EMBL" id="JAHRIO010042932">
    <property type="protein sequence ID" value="MEQ2172821.1"/>
    <property type="molecule type" value="Genomic_DNA"/>
</dbReference>
<keyword evidence="7" id="KW-0325">Glycoprotein</keyword>
<evidence type="ECO:0000313" key="10">
    <source>
        <dbReference type="EMBL" id="MEQ2172821.1"/>
    </source>
</evidence>
<reference evidence="10 11" key="1">
    <citation type="submission" date="2021-06" db="EMBL/GenBank/DDBJ databases">
        <authorList>
            <person name="Palmer J.M."/>
        </authorList>
    </citation>
    <scope>NUCLEOTIDE SEQUENCE [LARGE SCALE GENOMIC DNA]</scope>
    <source>
        <strain evidence="10 11">GA_2019</strain>
        <tissue evidence="10">Muscle</tissue>
    </source>
</reference>
<feature type="non-terminal residue" evidence="10">
    <location>
        <position position="1"/>
    </location>
</feature>
<feature type="transmembrane region" description="Helical" evidence="8">
    <location>
        <begin position="237"/>
        <end position="261"/>
    </location>
</feature>
<keyword evidence="8" id="KW-0812">Transmembrane</keyword>
<dbReference type="InterPro" id="IPR013106">
    <property type="entry name" value="Ig_V-set"/>
</dbReference>
<evidence type="ECO:0000256" key="6">
    <source>
        <dbReference type="ARBA" id="ARBA00023157"/>
    </source>
</evidence>
<comment type="subcellular location">
    <subcellularLocation>
        <location evidence="1">Cell membrane</location>
    </subcellularLocation>
</comment>
<dbReference type="SUPFAM" id="SSF48726">
    <property type="entry name" value="Immunoglobulin"/>
    <property type="match status" value="2"/>
</dbReference>
<dbReference type="Pfam" id="PF07686">
    <property type="entry name" value="V-set"/>
    <property type="match status" value="2"/>
</dbReference>
<keyword evidence="11" id="KW-1185">Reference proteome</keyword>
<dbReference type="InterPro" id="IPR036179">
    <property type="entry name" value="Ig-like_dom_sf"/>
</dbReference>
<keyword evidence="5 8" id="KW-0472">Membrane</keyword>
<dbReference type="SMART" id="SM00406">
    <property type="entry name" value="IGv"/>
    <property type="match status" value="2"/>
</dbReference>
<evidence type="ECO:0000256" key="8">
    <source>
        <dbReference type="SAM" id="Phobius"/>
    </source>
</evidence>
<dbReference type="InterPro" id="IPR007110">
    <property type="entry name" value="Ig-like_dom"/>
</dbReference>
<keyword evidence="4" id="KW-0391">Immunity</keyword>
<feature type="domain" description="Ig-like" evidence="9">
    <location>
        <begin position="23"/>
        <end position="104"/>
    </location>
</feature>
<dbReference type="InterPro" id="IPR003599">
    <property type="entry name" value="Ig_sub"/>
</dbReference>
<evidence type="ECO:0000313" key="11">
    <source>
        <dbReference type="Proteomes" id="UP001476798"/>
    </source>
</evidence>